<protein>
    <recommendedName>
        <fullName evidence="1">HEWD domain-containing protein</fullName>
    </recommendedName>
</protein>
<sequence>MSVQMQKPTTRVCERCGRTERWDNSQSAWQHASDSDRGHPHCIHEWDINGSFTPYE</sequence>
<dbReference type="RefSeq" id="WP_254156233.1">
    <property type="nucleotide sequence ID" value="NZ_CP100355.1"/>
</dbReference>
<evidence type="ECO:0000313" key="3">
    <source>
        <dbReference type="Proteomes" id="UP001056855"/>
    </source>
</evidence>
<dbReference type="KEGG" id="sawl:NGM29_11140"/>
<feature type="domain" description="HEWD" evidence="1">
    <location>
        <begin position="1"/>
        <end position="55"/>
    </location>
</feature>
<gene>
    <name evidence="2" type="ORF">NGM29_11140</name>
</gene>
<accession>A0A9E7STB0</accession>
<dbReference type="Pfam" id="PF20576">
    <property type="entry name" value="HEWD"/>
    <property type="match status" value="1"/>
</dbReference>
<evidence type="ECO:0000259" key="1">
    <source>
        <dbReference type="Pfam" id="PF20576"/>
    </source>
</evidence>
<organism evidence="2 3">
    <name type="scientific">Natronosalvus rutilus</name>
    <dbReference type="NCBI Taxonomy" id="2953753"/>
    <lineage>
        <taxon>Archaea</taxon>
        <taxon>Methanobacteriati</taxon>
        <taxon>Methanobacteriota</taxon>
        <taxon>Stenosarchaea group</taxon>
        <taxon>Halobacteria</taxon>
        <taxon>Halobacteriales</taxon>
        <taxon>Natrialbaceae</taxon>
        <taxon>Natronosalvus</taxon>
    </lineage>
</organism>
<dbReference type="GeneID" id="73290608"/>
<proteinExistence type="predicted"/>
<dbReference type="Proteomes" id="UP001056855">
    <property type="component" value="Chromosome"/>
</dbReference>
<dbReference type="EMBL" id="CP100355">
    <property type="protein sequence ID" value="UTF52345.1"/>
    <property type="molecule type" value="Genomic_DNA"/>
</dbReference>
<dbReference type="AlphaFoldDB" id="A0A9E7STB0"/>
<evidence type="ECO:0000313" key="2">
    <source>
        <dbReference type="EMBL" id="UTF52345.1"/>
    </source>
</evidence>
<keyword evidence="3" id="KW-1185">Reference proteome</keyword>
<name>A0A9E7STB0_9EURY</name>
<reference evidence="2" key="1">
    <citation type="submission" date="2022-06" db="EMBL/GenBank/DDBJ databases">
        <title>Diverse halophilic archaea isolated from saline environments.</title>
        <authorList>
            <person name="Cui H.-L."/>
        </authorList>
    </citation>
    <scope>NUCLEOTIDE SEQUENCE</scope>
    <source>
        <strain evidence="2">WLHS1</strain>
    </source>
</reference>
<dbReference type="InterPro" id="IPR046782">
    <property type="entry name" value="HEWD"/>
</dbReference>